<dbReference type="SMART" id="SM00448">
    <property type="entry name" value="REC"/>
    <property type="match status" value="1"/>
</dbReference>
<dbReference type="InterPro" id="IPR013655">
    <property type="entry name" value="PAS_fold_3"/>
</dbReference>
<keyword evidence="7" id="KW-0418">Kinase</keyword>
<dbReference type="GO" id="GO:0000155">
    <property type="term" value="F:phosphorelay sensor kinase activity"/>
    <property type="evidence" value="ECO:0007669"/>
    <property type="project" value="InterPro"/>
</dbReference>
<name>A0A1G5E5M1_9BACT</name>
<evidence type="ECO:0000256" key="7">
    <source>
        <dbReference type="ARBA" id="ARBA00022777"/>
    </source>
</evidence>
<keyword evidence="8" id="KW-0067">ATP-binding</keyword>
<dbReference type="RefSeq" id="WP_175469603.1">
    <property type="nucleotide sequence ID" value="NZ_FMUX01000005.1"/>
</dbReference>
<dbReference type="SMART" id="SM00387">
    <property type="entry name" value="HATPase_c"/>
    <property type="match status" value="1"/>
</dbReference>
<sequence length="880" mass="98141">MPFRRIKTISRRLKGSLAAKQLFYILIFSFFITFVGTSFNLFLEYKKDLSAVDDQFTQIREGHLESLSGSLWQLDDLQISTHLNDMLTMRDLIYLEIRENGEVLFSAGRLKEGEQWVRRGFDMFFSHGGQQRHIGVLDAYASLEGVHQRLFERLFVILVTQAFKVLLVSMVILAVLHRVATRHISAIAGYATSIRPHELGTRLELPNREVDPEYPDEIDELVSALNQMRQRLFHDMERRQAVEHQLARNRALLDETQKLSNIGGWEYHVDDELFLWTNQLYEIHGLEVDPTVDHFEVSIACYSKADGEAVGRAFTECIDRGRPYDLDCEITTCKGEKKWIRTTGRPVFEGDRVVRVVGNMMDITESVKAEEAQRRSLKTLMTVLDSVDAIICVSDTDTFRILFMNKAMIESFGEGLTGQEYHALFMAGREKAGPPGVSPRAGIPDHAGALVWESRNQAGAFYINYERSIQWVDGRQVRFHHGVDITQIKKMEEELRQSHKMEAIGGLAGGIAHDFNNILSSVLGYTELALDDVPPETRLEGYLQEIYLAGTRAVALVRQILTFARQGDEEMVAIQVKPIVNEALKLIRSSIPSTVEITRDIESESLIFGNATQVHQILMNLCTNAASAMEGEGGVLDVKLFDTALGYGGTPVPVSLLPGNYLSLRVADTGCGIPPEVMPSIFEPFFTTKAPGEGTGMGLAMVHGIVKKWGGEIKVENNTPRGAVFTVYLPITEEENEPSEPLPEDDTLPTGGERVLVVDDEPAIARMIGKILGRLGYTAVIRTDSVEALELFRSGPEHFDLVMTDMTMPTMTGDLLAAEMLRIRPELPVILCTGYSNRVTDAALAEIGIKAFMTKPIVKKELARVVRTLLDEAGKGAGST</sequence>
<dbReference type="STRING" id="419481.SAMN05216233_105173"/>
<evidence type="ECO:0000256" key="1">
    <source>
        <dbReference type="ARBA" id="ARBA00000085"/>
    </source>
</evidence>
<dbReference type="SMART" id="SM00388">
    <property type="entry name" value="HisKA"/>
    <property type="match status" value="1"/>
</dbReference>
<dbReference type="PRINTS" id="PR00344">
    <property type="entry name" value="BCTRLSENSOR"/>
</dbReference>
<dbReference type="Proteomes" id="UP000198870">
    <property type="component" value="Unassembled WGS sequence"/>
</dbReference>
<keyword evidence="4 10" id="KW-0597">Phosphoprotein</keyword>
<evidence type="ECO:0000259" key="13">
    <source>
        <dbReference type="PROSITE" id="PS50110"/>
    </source>
</evidence>
<comment type="subcellular location">
    <subcellularLocation>
        <location evidence="2">Membrane</location>
    </subcellularLocation>
</comment>
<dbReference type="InterPro" id="IPR001789">
    <property type="entry name" value="Sig_transdc_resp-reg_receiver"/>
</dbReference>
<dbReference type="InterPro" id="IPR033414">
    <property type="entry name" value="Sensor_dom"/>
</dbReference>
<dbReference type="Gene3D" id="3.30.450.20">
    <property type="entry name" value="PAS domain"/>
    <property type="match status" value="2"/>
</dbReference>
<dbReference type="InterPro" id="IPR003661">
    <property type="entry name" value="HisK_dim/P_dom"/>
</dbReference>
<keyword evidence="9" id="KW-0902">Two-component regulatory system</keyword>
<dbReference type="GO" id="GO:0016020">
    <property type="term" value="C:membrane"/>
    <property type="evidence" value="ECO:0007669"/>
    <property type="project" value="UniProtKB-SubCell"/>
</dbReference>
<evidence type="ECO:0000256" key="2">
    <source>
        <dbReference type="ARBA" id="ARBA00004370"/>
    </source>
</evidence>
<feature type="transmembrane region" description="Helical" evidence="11">
    <location>
        <begin position="21"/>
        <end position="43"/>
    </location>
</feature>
<dbReference type="CDD" id="cd00156">
    <property type="entry name" value="REC"/>
    <property type="match status" value="1"/>
</dbReference>
<feature type="domain" description="Histidine kinase" evidence="12">
    <location>
        <begin position="510"/>
        <end position="733"/>
    </location>
</feature>
<evidence type="ECO:0000256" key="4">
    <source>
        <dbReference type="ARBA" id="ARBA00022553"/>
    </source>
</evidence>
<dbReference type="PROSITE" id="PS50110">
    <property type="entry name" value="RESPONSE_REGULATORY"/>
    <property type="match status" value="1"/>
</dbReference>
<dbReference type="PROSITE" id="PS50113">
    <property type="entry name" value="PAC"/>
    <property type="match status" value="1"/>
</dbReference>
<keyword evidence="17" id="KW-1185">Reference proteome</keyword>
<evidence type="ECO:0000256" key="8">
    <source>
        <dbReference type="ARBA" id="ARBA00022840"/>
    </source>
</evidence>
<dbReference type="Pfam" id="PF00512">
    <property type="entry name" value="HisKA"/>
    <property type="match status" value="1"/>
</dbReference>
<dbReference type="PROSITE" id="PS50885">
    <property type="entry name" value="HAMP"/>
    <property type="match status" value="1"/>
</dbReference>
<dbReference type="InterPro" id="IPR004358">
    <property type="entry name" value="Sig_transdc_His_kin-like_C"/>
</dbReference>
<feature type="domain" description="Response regulatory" evidence="13">
    <location>
        <begin position="754"/>
        <end position="870"/>
    </location>
</feature>
<keyword evidence="11" id="KW-0472">Membrane</keyword>
<dbReference type="InterPro" id="IPR011006">
    <property type="entry name" value="CheY-like_superfamily"/>
</dbReference>
<feature type="domain" description="HAMP" evidence="15">
    <location>
        <begin position="178"/>
        <end position="237"/>
    </location>
</feature>
<evidence type="ECO:0000313" key="16">
    <source>
        <dbReference type="EMBL" id="SCY22041.1"/>
    </source>
</evidence>
<dbReference type="PANTHER" id="PTHR43065">
    <property type="entry name" value="SENSOR HISTIDINE KINASE"/>
    <property type="match status" value="1"/>
</dbReference>
<evidence type="ECO:0000313" key="17">
    <source>
        <dbReference type="Proteomes" id="UP000198870"/>
    </source>
</evidence>
<evidence type="ECO:0000256" key="11">
    <source>
        <dbReference type="SAM" id="Phobius"/>
    </source>
</evidence>
<keyword evidence="5" id="KW-0808">Transferase</keyword>
<dbReference type="SUPFAM" id="SSF52172">
    <property type="entry name" value="CheY-like"/>
    <property type="match status" value="1"/>
</dbReference>
<accession>A0A1G5E5M1</accession>
<dbReference type="CDD" id="cd06225">
    <property type="entry name" value="HAMP"/>
    <property type="match status" value="1"/>
</dbReference>
<dbReference type="Gene3D" id="3.40.50.2300">
    <property type="match status" value="1"/>
</dbReference>
<reference evidence="16 17" key="1">
    <citation type="submission" date="2016-10" db="EMBL/GenBank/DDBJ databases">
        <authorList>
            <person name="de Groot N.N."/>
        </authorList>
    </citation>
    <scope>NUCLEOTIDE SEQUENCE [LARGE SCALE GENOMIC DNA]</scope>
    <source>
        <strain evidence="16 17">AA1</strain>
    </source>
</reference>
<dbReference type="Gene3D" id="3.30.565.10">
    <property type="entry name" value="Histidine kinase-like ATPase, C-terminal domain"/>
    <property type="match status" value="1"/>
</dbReference>
<evidence type="ECO:0000256" key="9">
    <source>
        <dbReference type="ARBA" id="ARBA00023012"/>
    </source>
</evidence>
<keyword evidence="11" id="KW-1133">Transmembrane helix</keyword>
<dbReference type="SUPFAM" id="SSF55874">
    <property type="entry name" value="ATPase domain of HSP90 chaperone/DNA topoisomerase II/histidine kinase"/>
    <property type="match status" value="1"/>
</dbReference>
<dbReference type="InterPro" id="IPR003594">
    <property type="entry name" value="HATPase_dom"/>
</dbReference>
<dbReference type="Pfam" id="PF00072">
    <property type="entry name" value="Response_reg"/>
    <property type="match status" value="1"/>
</dbReference>
<dbReference type="Pfam" id="PF08447">
    <property type="entry name" value="PAS_3"/>
    <property type="match status" value="1"/>
</dbReference>
<keyword evidence="6" id="KW-0547">Nucleotide-binding</keyword>
<evidence type="ECO:0000256" key="6">
    <source>
        <dbReference type="ARBA" id="ARBA00022741"/>
    </source>
</evidence>
<dbReference type="Gene3D" id="1.10.287.130">
    <property type="match status" value="1"/>
</dbReference>
<protein>
    <recommendedName>
        <fullName evidence="3">histidine kinase</fullName>
        <ecNumber evidence="3">2.7.13.3</ecNumber>
    </recommendedName>
</protein>
<evidence type="ECO:0000259" key="15">
    <source>
        <dbReference type="PROSITE" id="PS50885"/>
    </source>
</evidence>
<proteinExistence type="predicted"/>
<dbReference type="InterPro" id="IPR005467">
    <property type="entry name" value="His_kinase_dom"/>
</dbReference>
<dbReference type="InterPro" id="IPR000700">
    <property type="entry name" value="PAS-assoc_C"/>
</dbReference>
<gene>
    <name evidence="16" type="ORF">SAMN05216233_105173</name>
</gene>
<feature type="modified residue" description="4-aspartylphosphate" evidence="10">
    <location>
        <position position="805"/>
    </location>
</feature>
<evidence type="ECO:0000256" key="3">
    <source>
        <dbReference type="ARBA" id="ARBA00012438"/>
    </source>
</evidence>
<dbReference type="SUPFAM" id="SSF55785">
    <property type="entry name" value="PYP-like sensor domain (PAS domain)"/>
    <property type="match status" value="2"/>
</dbReference>
<comment type="catalytic activity">
    <reaction evidence="1">
        <text>ATP + protein L-histidine = ADP + protein N-phospho-L-histidine.</text>
        <dbReference type="EC" id="2.7.13.3"/>
    </reaction>
</comment>
<dbReference type="InterPro" id="IPR036890">
    <property type="entry name" value="HATPase_C_sf"/>
</dbReference>
<dbReference type="AlphaFoldDB" id="A0A1G5E5M1"/>
<dbReference type="PROSITE" id="PS50109">
    <property type="entry name" value="HIS_KIN"/>
    <property type="match status" value="1"/>
</dbReference>
<organism evidence="16 17">
    <name type="scientific">Desulfoluna spongiiphila</name>
    <dbReference type="NCBI Taxonomy" id="419481"/>
    <lineage>
        <taxon>Bacteria</taxon>
        <taxon>Pseudomonadati</taxon>
        <taxon>Thermodesulfobacteriota</taxon>
        <taxon>Desulfobacteria</taxon>
        <taxon>Desulfobacterales</taxon>
        <taxon>Desulfolunaceae</taxon>
        <taxon>Desulfoluna</taxon>
    </lineage>
</organism>
<dbReference type="SUPFAM" id="SSF47384">
    <property type="entry name" value="Homodimeric domain of signal transducing histidine kinase"/>
    <property type="match status" value="1"/>
</dbReference>
<evidence type="ECO:0000256" key="10">
    <source>
        <dbReference type="PROSITE-ProRule" id="PRU00169"/>
    </source>
</evidence>
<dbReference type="InterPro" id="IPR036097">
    <property type="entry name" value="HisK_dim/P_sf"/>
</dbReference>
<dbReference type="Pfam" id="PF17149">
    <property type="entry name" value="CHASE5"/>
    <property type="match status" value="1"/>
</dbReference>
<dbReference type="GO" id="GO:0005524">
    <property type="term" value="F:ATP binding"/>
    <property type="evidence" value="ECO:0007669"/>
    <property type="project" value="UniProtKB-KW"/>
</dbReference>
<feature type="domain" description="PAC" evidence="14">
    <location>
        <begin position="324"/>
        <end position="375"/>
    </location>
</feature>
<evidence type="ECO:0000256" key="5">
    <source>
        <dbReference type="ARBA" id="ARBA00022679"/>
    </source>
</evidence>
<dbReference type="EC" id="2.7.13.3" evidence="3"/>
<evidence type="ECO:0000259" key="12">
    <source>
        <dbReference type="PROSITE" id="PS50109"/>
    </source>
</evidence>
<keyword evidence="11" id="KW-0812">Transmembrane</keyword>
<dbReference type="InterPro" id="IPR035965">
    <property type="entry name" value="PAS-like_dom_sf"/>
</dbReference>
<dbReference type="PANTHER" id="PTHR43065:SF46">
    <property type="entry name" value="C4-DICARBOXYLATE TRANSPORT SENSOR PROTEIN DCTB"/>
    <property type="match status" value="1"/>
</dbReference>
<dbReference type="SMART" id="SM00304">
    <property type="entry name" value="HAMP"/>
    <property type="match status" value="1"/>
</dbReference>
<dbReference type="Gene3D" id="6.10.340.10">
    <property type="match status" value="1"/>
</dbReference>
<dbReference type="InterPro" id="IPR003660">
    <property type="entry name" value="HAMP_dom"/>
</dbReference>
<evidence type="ECO:0000259" key="14">
    <source>
        <dbReference type="PROSITE" id="PS50113"/>
    </source>
</evidence>
<dbReference type="EMBL" id="FMUX01000005">
    <property type="protein sequence ID" value="SCY22041.1"/>
    <property type="molecule type" value="Genomic_DNA"/>
</dbReference>
<dbReference type="Pfam" id="PF02518">
    <property type="entry name" value="HATPase_c"/>
    <property type="match status" value="1"/>
</dbReference>